<keyword evidence="3" id="KW-1185">Reference proteome</keyword>
<dbReference type="AlphaFoldDB" id="K0RUH6"/>
<feature type="compositionally biased region" description="Polar residues" evidence="1">
    <location>
        <begin position="147"/>
        <end position="157"/>
    </location>
</feature>
<feature type="compositionally biased region" description="Basic and acidic residues" evidence="1">
    <location>
        <begin position="166"/>
        <end position="178"/>
    </location>
</feature>
<feature type="region of interest" description="Disordered" evidence="1">
    <location>
        <begin position="14"/>
        <end position="61"/>
    </location>
</feature>
<protein>
    <submittedName>
        <fullName evidence="2">Uncharacterized protein</fullName>
    </submittedName>
</protein>
<gene>
    <name evidence="2" type="ORF">THAOC_22439</name>
</gene>
<feature type="region of interest" description="Disordered" evidence="1">
    <location>
        <begin position="147"/>
        <end position="183"/>
    </location>
</feature>
<feature type="non-terminal residue" evidence="2">
    <location>
        <position position="244"/>
    </location>
</feature>
<dbReference type="Proteomes" id="UP000266841">
    <property type="component" value="Unassembled WGS sequence"/>
</dbReference>
<comment type="caution">
    <text evidence="2">The sequence shown here is derived from an EMBL/GenBank/DDBJ whole genome shotgun (WGS) entry which is preliminary data.</text>
</comment>
<evidence type="ECO:0000313" key="2">
    <source>
        <dbReference type="EMBL" id="EJK57508.1"/>
    </source>
</evidence>
<organism evidence="2 3">
    <name type="scientific">Thalassiosira oceanica</name>
    <name type="common">Marine diatom</name>
    <dbReference type="NCBI Taxonomy" id="159749"/>
    <lineage>
        <taxon>Eukaryota</taxon>
        <taxon>Sar</taxon>
        <taxon>Stramenopiles</taxon>
        <taxon>Ochrophyta</taxon>
        <taxon>Bacillariophyta</taxon>
        <taxon>Coscinodiscophyceae</taxon>
        <taxon>Thalassiosirophycidae</taxon>
        <taxon>Thalassiosirales</taxon>
        <taxon>Thalassiosiraceae</taxon>
        <taxon>Thalassiosira</taxon>
    </lineage>
</organism>
<dbReference type="EMBL" id="AGNL01027985">
    <property type="protein sequence ID" value="EJK57508.1"/>
    <property type="molecule type" value="Genomic_DNA"/>
</dbReference>
<reference evidence="2 3" key="1">
    <citation type="journal article" date="2012" name="Genome Biol.">
        <title>Genome and low-iron response of an oceanic diatom adapted to chronic iron limitation.</title>
        <authorList>
            <person name="Lommer M."/>
            <person name="Specht M."/>
            <person name="Roy A.S."/>
            <person name="Kraemer L."/>
            <person name="Andreson R."/>
            <person name="Gutowska M.A."/>
            <person name="Wolf J."/>
            <person name="Bergner S.V."/>
            <person name="Schilhabel M.B."/>
            <person name="Klostermeier U.C."/>
            <person name="Beiko R.G."/>
            <person name="Rosenstiel P."/>
            <person name="Hippler M."/>
            <person name="Laroche J."/>
        </authorList>
    </citation>
    <scope>NUCLEOTIDE SEQUENCE [LARGE SCALE GENOMIC DNA]</scope>
    <source>
        <strain evidence="2 3">CCMP1005</strain>
    </source>
</reference>
<accession>K0RUH6</accession>
<evidence type="ECO:0000256" key="1">
    <source>
        <dbReference type="SAM" id="MobiDB-lite"/>
    </source>
</evidence>
<sequence length="244" mass="25154">MAFLQQLAMALSSIRGGPGADSPGSRRHGAARPARVSILPGDPPANDASVEGSPRSFGSGGMGIGLSQYVMSQQSQSSSDTSTLLSDEFLSSLSHDEFSDAVRPRAPSSIPSGKIIAAGKFATRNGNVASDSVGSCAPALDADASTSFDGGCSQSAPSCDEPGDGDGLRRGAESRDEPASTLASNGAYGASLTQWHLSDELCHECIHMLRANSTSPLDCQKEQLNGRPFLLQLLLGFGTVPVRI</sequence>
<proteinExistence type="predicted"/>
<name>K0RUH6_THAOC</name>
<evidence type="ECO:0000313" key="3">
    <source>
        <dbReference type="Proteomes" id="UP000266841"/>
    </source>
</evidence>